<dbReference type="HOGENOM" id="CLU_027977_2_0_1"/>
<dbReference type="InterPro" id="IPR017850">
    <property type="entry name" value="Alkaline_phosphatase_core_sf"/>
</dbReference>
<keyword evidence="4" id="KW-1185">Reference proteome</keyword>
<dbReference type="GO" id="GO:0016788">
    <property type="term" value="F:hydrolase activity, acting on ester bonds"/>
    <property type="evidence" value="ECO:0007669"/>
    <property type="project" value="InterPro"/>
</dbReference>
<keyword evidence="1" id="KW-0378">Hydrolase</keyword>
<evidence type="ECO:0000256" key="2">
    <source>
        <dbReference type="SAM" id="SignalP"/>
    </source>
</evidence>
<evidence type="ECO:0000256" key="1">
    <source>
        <dbReference type="ARBA" id="ARBA00022801"/>
    </source>
</evidence>
<sequence length="396" mass="44142">MRSSIVAALSLASITVAGPVSSPTATDPVNVYAAQATALTRSPTSNVKGKVFDRYVSIWFENTDYDMAAADPNFAFFAKKGITLSNSVAVTHPSEPNYMAAVGGDYFGLNGDPFIAIPENVSSVVDLLEDKGISWGLYQEDMPYSGYQGMSWVNQKNGANDYVRKHNPEILYNSVVTKPERAAQIKNTTMFFEDLKNDQLPQWMFITPNMTSDGHDTSVTTAGVWLRTFLEPLLKDKNFMKNTLVLITFDENETYSIENKVFSVLLGDAVPEALVGTTDSNYYNHYSEISTVEANWGLFTLGRWDVGANVFSMVAADTGDRLRKWSVPQTQYFNFSYPGIFNSAKWAPQPVPDCHSNRNGRTTLPKIRDTWIKLQGENYYHGQLEIPDGYNPPVRS</sequence>
<dbReference type="OMA" id="GYVNWEV"/>
<dbReference type="Proteomes" id="UP000016922">
    <property type="component" value="Unassembled WGS sequence"/>
</dbReference>
<feature type="chain" id="PRO_5004508084" evidence="2">
    <location>
        <begin position="18"/>
        <end position="396"/>
    </location>
</feature>
<gene>
    <name evidence="3" type="ORF">GLAREA_05550</name>
</gene>
<dbReference type="OrthoDB" id="5135119at2759"/>
<keyword evidence="2" id="KW-0732">Signal</keyword>
<accession>S3DCS6</accession>
<dbReference type="Pfam" id="PF04185">
    <property type="entry name" value="Phosphoesterase"/>
    <property type="match status" value="1"/>
</dbReference>
<reference evidence="3 4" key="1">
    <citation type="journal article" date="2013" name="BMC Genomics">
        <title>Genomics-driven discovery of the pneumocandin biosynthetic gene cluster in the fungus Glarea lozoyensis.</title>
        <authorList>
            <person name="Chen L."/>
            <person name="Yue Q."/>
            <person name="Zhang X."/>
            <person name="Xiang M."/>
            <person name="Wang C."/>
            <person name="Li S."/>
            <person name="Che Y."/>
            <person name="Ortiz-Lopez F.J."/>
            <person name="Bills G.F."/>
            <person name="Liu X."/>
            <person name="An Z."/>
        </authorList>
    </citation>
    <scope>NUCLEOTIDE SEQUENCE [LARGE SCALE GENOMIC DNA]</scope>
    <source>
        <strain evidence="4">ATCC 20868 / MF5171</strain>
    </source>
</reference>
<evidence type="ECO:0000313" key="3">
    <source>
        <dbReference type="EMBL" id="EPE36212.1"/>
    </source>
</evidence>
<dbReference type="GO" id="GO:0009395">
    <property type="term" value="P:phospholipid catabolic process"/>
    <property type="evidence" value="ECO:0007669"/>
    <property type="project" value="TreeGrafter"/>
</dbReference>
<dbReference type="FunFam" id="3.40.720.10:FF:000064">
    <property type="entry name" value="Probable acid phosphatase Pho610"/>
    <property type="match status" value="1"/>
</dbReference>
<dbReference type="EMBL" id="KE145353">
    <property type="protein sequence ID" value="EPE36212.1"/>
    <property type="molecule type" value="Genomic_DNA"/>
</dbReference>
<dbReference type="InterPro" id="IPR007312">
    <property type="entry name" value="Phosphoesterase"/>
</dbReference>
<organism evidence="3 4">
    <name type="scientific">Glarea lozoyensis (strain ATCC 20868 / MF5171)</name>
    <dbReference type="NCBI Taxonomy" id="1116229"/>
    <lineage>
        <taxon>Eukaryota</taxon>
        <taxon>Fungi</taxon>
        <taxon>Dikarya</taxon>
        <taxon>Ascomycota</taxon>
        <taxon>Pezizomycotina</taxon>
        <taxon>Leotiomycetes</taxon>
        <taxon>Helotiales</taxon>
        <taxon>Helotiaceae</taxon>
        <taxon>Glarea</taxon>
    </lineage>
</organism>
<feature type="signal peptide" evidence="2">
    <location>
        <begin position="1"/>
        <end position="17"/>
    </location>
</feature>
<dbReference type="PANTHER" id="PTHR31956">
    <property type="entry name" value="NON-SPECIFIC PHOSPHOLIPASE C4-RELATED"/>
    <property type="match status" value="1"/>
</dbReference>
<dbReference type="RefSeq" id="XP_008077030.1">
    <property type="nucleotide sequence ID" value="XM_008078839.1"/>
</dbReference>
<evidence type="ECO:0000313" key="4">
    <source>
        <dbReference type="Proteomes" id="UP000016922"/>
    </source>
</evidence>
<dbReference type="Gene3D" id="3.40.720.10">
    <property type="entry name" value="Alkaline Phosphatase, subunit A"/>
    <property type="match status" value="1"/>
</dbReference>
<protein>
    <submittedName>
        <fullName evidence="3">Acid phosphatase phoa</fullName>
    </submittedName>
</protein>
<dbReference type="KEGG" id="glz:GLAREA_05550"/>
<dbReference type="eggNOG" id="ENOG502QSRP">
    <property type="taxonomic scope" value="Eukaryota"/>
</dbReference>
<proteinExistence type="predicted"/>
<name>S3DCS6_GLAL2</name>
<dbReference type="AlphaFoldDB" id="S3DCS6"/>
<dbReference type="PANTHER" id="PTHR31956:SF15">
    <property type="entry name" value="ACID PHOSPHATASE PHOA"/>
    <property type="match status" value="1"/>
</dbReference>
<dbReference type="GeneID" id="19464604"/>